<keyword evidence="3 5" id="KW-0067">ATP-binding</keyword>
<dbReference type="InterPro" id="IPR013611">
    <property type="entry name" value="Transp-assoc_OB_typ2"/>
</dbReference>
<dbReference type="RefSeq" id="WP_377052770.1">
    <property type="nucleotide sequence ID" value="NZ_JBHLVZ010000060.1"/>
</dbReference>
<dbReference type="SMART" id="SM00382">
    <property type="entry name" value="AAA"/>
    <property type="match status" value="1"/>
</dbReference>
<protein>
    <submittedName>
        <fullName evidence="5">ABC transporter ATP-binding protein</fullName>
    </submittedName>
</protein>
<gene>
    <name evidence="5" type="ORF">ACFFIC_17800</name>
</gene>
<dbReference type="InterPro" id="IPR008995">
    <property type="entry name" value="Mo/tungstate-bd_C_term_dom"/>
</dbReference>
<organism evidence="5 6">
    <name type="scientific">Muricoccus vinaceus</name>
    <dbReference type="NCBI Taxonomy" id="424704"/>
    <lineage>
        <taxon>Bacteria</taxon>
        <taxon>Pseudomonadati</taxon>
        <taxon>Pseudomonadota</taxon>
        <taxon>Alphaproteobacteria</taxon>
        <taxon>Acetobacterales</taxon>
        <taxon>Roseomonadaceae</taxon>
        <taxon>Muricoccus</taxon>
    </lineage>
</organism>
<dbReference type="InterPro" id="IPR027417">
    <property type="entry name" value="P-loop_NTPase"/>
</dbReference>
<dbReference type="Proteomes" id="UP001589789">
    <property type="component" value="Unassembled WGS sequence"/>
</dbReference>
<comment type="caution">
    <text evidence="5">The sequence shown here is derived from an EMBL/GenBank/DDBJ whole genome shotgun (WGS) entry which is preliminary data.</text>
</comment>
<feature type="domain" description="ABC transporter" evidence="4">
    <location>
        <begin position="38"/>
        <end position="270"/>
    </location>
</feature>
<dbReference type="SUPFAM" id="SSF52540">
    <property type="entry name" value="P-loop containing nucleoside triphosphate hydrolases"/>
    <property type="match status" value="1"/>
</dbReference>
<dbReference type="GO" id="GO:0005524">
    <property type="term" value="F:ATP binding"/>
    <property type="evidence" value="ECO:0007669"/>
    <property type="project" value="UniProtKB-KW"/>
</dbReference>
<dbReference type="Gene3D" id="3.40.50.300">
    <property type="entry name" value="P-loop containing nucleotide triphosphate hydrolases"/>
    <property type="match status" value="1"/>
</dbReference>
<keyword evidence="6" id="KW-1185">Reference proteome</keyword>
<dbReference type="InterPro" id="IPR050093">
    <property type="entry name" value="ABC_SmlMolc_Importer"/>
</dbReference>
<dbReference type="Pfam" id="PF00005">
    <property type="entry name" value="ABC_tran"/>
    <property type="match status" value="1"/>
</dbReference>
<dbReference type="InterPro" id="IPR003439">
    <property type="entry name" value="ABC_transporter-like_ATP-bd"/>
</dbReference>
<keyword evidence="1" id="KW-0813">Transport</keyword>
<evidence type="ECO:0000259" key="4">
    <source>
        <dbReference type="PROSITE" id="PS50893"/>
    </source>
</evidence>
<dbReference type="PANTHER" id="PTHR42781:SF4">
    <property type="entry name" value="SPERMIDINE_PUTRESCINE IMPORT ATP-BINDING PROTEIN POTA"/>
    <property type="match status" value="1"/>
</dbReference>
<keyword evidence="2" id="KW-0547">Nucleotide-binding</keyword>
<reference evidence="5 6" key="1">
    <citation type="submission" date="2024-09" db="EMBL/GenBank/DDBJ databases">
        <authorList>
            <person name="Sun Q."/>
            <person name="Mori K."/>
        </authorList>
    </citation>
    <scope>NUCLEOTIDE SEQUENCE [LARGE SCALE GENOMIC DNA]</scope>
    <source>
        <strain evidence="5 6">CCM 7468</strain>
    </source>
</reference>
<dbReference type="PROSITE" id="PS50893">
    <property type="entry name" value="ABC_TRANSPORTER_2"/>
    <property type="match status" value="1"/>
</dbReference>
<dbReference type="EMBL" id="JBHLVZ010000060">
    <property type="protein sequence ID" value="MFC0387385.1"/>
    <property type="molecule type" value="Genomic_DNA"/>
</dbReference>
<evidence type="ECO:0000256" key="3">
    <source>
        <dbReference type="ARBA" id="ARBA00022840"/>
    </source>
</evidence>
<dbReference type="Pfam" id="PF08402">
    <property type="entry name" value="TOBE_2"/>
    <property type="match status" value="1"/>
</dbReference>
<dbReference type="Gene3D" id="2.40.50.100">
    <property type="match status" value="1"/>
</dbReference>
<evidence type="ECO:0000256" key="2">
    <source>
        <dbReference type="ARBA" id="ARBA00022741"/>
    </source>
</evidence>
<sequence length="398" mass="41163">MARQLVSFGTEGTVFGREGAARSAPQPAMPAAMAVALVAFEGIRKSGQGATPALSWLELGVGRGEVATLLGPAGAGKSVAIDIAAGFIQPDAGQVLMKGERVARLPPWRRDIGLVSTQPDLFPDMTVLGNVTFPLEARGTARAEGEERALAMLARWGIPASLGAARPAALPPGQQLRVALARALVHAPSLLLLDDPLRALEAEDRDTLAADLLRLRAELGLTVLHATRDAALALALSDRVAVLEAGRMRQWGTPRDLYDSPADPVVAALTGPCNRLSGTVVSIEDGACHVRLDCGLGAVGLPVIGAEGSPQAGGRCTLVIRPERVAVAPLSPAELGGDAVPARLLEARFAGDHLRLRLLIGQGGELLVHRPIGLPLPETGGEASIAWDLSAARVHAGG</sequence>
<dbReference type="InterPro" id="IPR003593">
    <property type="entry name" value="AAA+_ATPase"/>
</dbReference>
<evidence type="ECO:0000313" key="5">
    <source>
        <dbReference type="EMBL" id="MFC0387385.1"/>
    </source>
</evidence>
<dbReference type="PANTHER" id="PTHR42781">
    <property type="entry name" value="SPERMIDINE/PUTRESCINE IMPORT ATP-BINDING PROTEIN POTA"/>
    <property type="match status" value="1"/>
</dbReference>
<evidence type="ECO:0000256" key="1">
    <source>
        <dbReference type="ARBA" id="ARBA00022448"/>
    </source>
</evidence>
<name>A0ABV6IXE3_9PROT</name>
<dbReference type="SUPFAM" id="SSF50331">
    <property type="entry name" value="MOP-like"/>
    <property type="match status" value="1"/>
</dbReference>
<proteinExistence type="predicted"/>
<accession>A0ABV6IXE3</accession>
<evidence type="ECO:0000313" key="6">
    <source>
        <dbReference type="Proteomes" id="UP001589789"/>
    </source>
</evidence>